<feature type="binding site" evidence="9 12">
    <location>
        <position position="68"/>
    </location>
    <ligand>
        <name>FMN</name>
        <dbReference type="ChEBI" id="CHEBI:58210"/>
    </ligand>
</feature>
<keyword evidence="6 9" id="KW-0521">NADP</keyword>
<dbReference type="Gene3D" id="1.20.225.30">
    <property type="entry name" value="Dihydrouridine synthase, C-terminal recognition domain"/>
    <property type="match status" value="1"/>
</dbReference>
<dbReference type="InterPro" id="IPR013785">
    <property type="entry name" value="Aldolase_TIM"/>
</dbReference>
<comment type="similarity">
    <text evidence="10">Belongs to the dus family.</text>
</comment>
<dbReference type="GO" id="GO:0000049">
    <property type="term" value="F:tRNA binding"/>
    <property type="evidence" value="ECO:0007669"/>
    <property type="project" value="UniProtKB-UniRule"/>
</dbReference>
<dbReference type="EMBL" id="CP059265">
    <property type="protein sequence ID" value="QLQ33337.1"/>
    <property type="molecule type" value="Genomic_DNA"/>
</dbReference>
<evidence type="ECO:0000256" key="2">
    <source>
        <dbReference type="ARBA" id="ARBA00022555"/>
    </source>
</evidence>
<feature type="site" description="Interacts with tRNA; defines subfamily-specific binding signature" evidence="9">
    <location>
        <position position="35"/>
    </location>
</feature>
<evidence type="ECO:0000256" key="8">
    <source>
        <dbReference type="ARBA" id="ARBA00023002"/>
    </source>
</evidence>
<dbReference type="InterPro" id="IPR042270">
    <property type="entry name" value="DusC_C"/>
</dbReference>
<dbReference type="EC" id="1.3.1.-" evidence="9"/>
<accession>A0A7L6AWK3</accession>
<dbReference type="PIRSF" id="PIRSF006621">
    <property type="entry name" value="Dus"/>
    <property type="match status" value="1"/>
</dbReference>
<dbReference type="PROSITE" id="PS01136">
    <property type="entry name" value="UPF0034"/>
    <property type="match status" value="1"/>
</dbReference>
<dbReference type="AlphaFoldDB" id="A0A7L6AWK3"/>
<dbReference type="PANTHER" id="PTHR11082">
    <property type="entry name" value="TRNA-DIHYDROURIDINE SYNTHASE"/>
    <property type="match status" value="1"/>
</dbReference>
<evidence type="ECO:0000256" key="7">
    <source>
        <dbReference type="ARBA" id="ARBA00022884"/>
    </source>
</evidence>
<evidence type="ECO:0000313" key="15">
    <source>
        <dbReference type="Proteomes" id="UP000510621"/>
    </source>
</evidence>
<feature type="binding site" evidence="12">
    <location>
        <position position="168"/>
    </location>
    <ligand>
        <name>FMN</name>
        <dbReference type="ChEBI" id="CHEBI:58210"/>
    </ligand>
</feature>
<dbReference type="Pfam" id="PF01207">
    <property type="entry name" value="Dus"/>
    <property type="match status" value="1"/>
</dbReference>
<dbReference type="GO" id="GO:0050660">
    <property type="term" value="F:flavin adenine dinucleotide binding"/>
    <property type="evidence" value="ECO:0007669"/>
    <property type="project" value="InterPro"/>
</dbReference>
<dbReference type="SUPFAM" id="SSF51395">
    <property type="entry name" value="FMN-linked oxidoreductases"/>
    <property type="match status" value="1"/>
</dbReference>
<evidence type="ECO:0000256" key="11">
    <source>
        <dbReference type="PIRSR" id="PIRSR006621-1"/>
    </source>
</evidence>
<evidence type="ECO:0000256" key="9">
    <source>
        <dbReference type="HAMAP-Rule" id="MF_02043"/>
    </source>
</evidence>
<dbReference type="InterPro" id="IPR035587">
    <property type="entry name" value="DUS-like_FMN-bd"/>
</dbReference>
<dbReference type="CDD" id="cd02801">
    <property type="entry name" value="DUS_like_FMN"/>
    <property type="match status" value="1"/>
</dbReference>
<feature type="site" description="Interacts with tRNA" evidence="9">
    <location>
        <position position="282"/>
    </location>
</feature>
<dbReference type="GO" id="GO:0017150">
    <property type="term" value="F:tRNA dihydrouridine synthase activity"/>
    <property type="evidence" value="ECO:0007669"/>
    <property type="project" value="UniProtKB-UniRule"/>
</dbReference>
<dbReference type="InterPro" id="IPR032886">
    <property type="entry name" value="DusC"/>
</dbReference>
<evidence type="ECO:0000256" key="4">
    <source>
        <dbReference type="ARBA" id="ARBA00022643"/>
    </source>
</evidence>
<keyword evidence="2 9" id="KW-0820">tRNA-binding</keyword>
<reference evidence="14" key="1">
    <citation type="submission" date="2020-06" db="EMBL/GenBank/DDBJ databases">
        <title>Analysis procedures for assessing recovery of high quality, complete, closed genomes from Nanopore long read metagenome sequencing.</title>
        <authorList>
            <person name="Bessarab I."/>
            <person name="Arumugam K."/>
            <person name="Haryono M."/>
            <person name="Liu X."/>
            <person name="Roy S."/>
            <person name="Zuniga-Montanez R.E."/>
            <person name="Qiu G."/>
            <person name="Drautz-Moses D.I."/>
            <person name="Law Y.Y."/>
            <person name="Wuertz S."/>
            <person name="Lauro F.M."/>
            <person name="Huson D.H."/>
            <person name="Williams R.B."/>
        </authorList>
    </citation>
    <scope>NUCLEOTIDE SEQUENCE [LARGE SCALE GENOMIC DNA]</scope>
    <source>
        <strain evidence="14">SSD2</strain>
    </source>
</reference>
<feature type="binding site" evidence="9 12">
    <location>
        <position position="139"/>
    </location>
    <ligand>
        <name>FMN</name>
        <dbReference type="ChEBI" id="CHEBI:58210"/>
    </ligand>
</feature>
<comment type="caution">
    <text evidence="9">Lacks conserved residue(s) required for the propagation of feature annotation.</text>
</comment>
<dbReference type="InterPro" id="IPR018517">
    <property type="entry name" value="tRNA_hU_synthase_CS"/>
</dbReference>
<protein>
    <recommendedName>
        <fullName evidence="9">tRNA-dihydrouridine(16) synthase</fullName>
        <ecNumber evidence="9">1.3.1.-</ecNumber>
    </recommendedName>
    <alternativeName>
        <fullName evidence="9">U16-specific dihydrouridine synthase</fullName>
        <shortName evidence="9">U16-specific Dus</shortName>
    </alternativeName>
    <alternativeName>
        <fullName evidence="9">tRNA-dihydrouridine synthase C</fullName>
    </alternativeName>
</protein>
<evidence type="ECO:0000256" key="3">
    <source>
        <dbReference type="ARBA" id="ARBA00022630"/>
    </source>
</evidence>
<dbReference type="Gene3D" id="3.20.20.70">
    <property type="entry name" value="Aldolase class I"/>
    <property type="match status" value="1"/>
</dbReference>
<comment type="catalytic activity">
    <reaction evidence="9">
        <text>5,6-dihydrouridine(16) in tRNA + NAD(+) = uridine(16) in tRNA + NADH + H(+)</text>
        <dbReference type="Rhea" id="RHEA:53380"/>
        <dbReference type="Rhea" id="RHEA-COMP:13543"/>
        <dbReference type="Rhea" id="RHEA-COMP:13544"/>
        <dbReference type="ChEBI" id="CHEBI:15378"/>
        <dbReference type="ChEBI" id="CHEBI:57540"/>
        <dbReference type="ChEBI" id="CHEBI:57945"/>
        <dbReference type="ChEBI" id="CHEBI:65315"/>
        <dbReference type="ChEBI" id="CHEBI:74443"/>
    </reaction>
</comment>
<proteinExistence type="inferred from homology"/>
<dbReference type="InterPro" id="IPR001269">
    <property type="entry name" value="DUS_fam"/>
</dbReference>
<dbReference type="Proteomes" id="UP000510621">
    <property type="component" value="Chromosome"/>
</dbReference>
<feature type="active site" description="Proton donor" evidence="9 11">
    <location>
        <position position="98"/>
    </location>
</feature>
<feature type="site" description="Interacts with tRNA; defines subfamily-specific binding signature" evidence="9">
    <location>
        <position position="277"/>
    </location>
</feature>
<gene>
    <name evidence="9" type="primary">dusC</name>
    <name evidence="14" type="ORF">HZT40_18975</name>
</gene>
<evidence type="ECO:0000256" key="1">
    <source>
        <dbReference type="ARBA" id="ARBA00001917"/>
    </source>
</evidence>
<sequence length="323" mass="35100">MRLILAPMEGVLDHTLRDILTRIGGYERCVTEFVRVIDRPLPPRVFHRACPELLTGGATPAGTPVFLQLLGGDPAVMAANAHVAQQLGAPGIDLNFGCPSKTVNRSDGGSALLREPERVCAIVSAVRAAVDPQVPVTAKIRLGFHDSSLFEDIALGIQQAGADELCIHARTRQQGYQPPAYWSEIGKVKPKLRIPVIANGDIWSPAAALQAQADSGCTDLMLGRGALAFPDLALAIKAQQGGAAYQPMPWHEILPLVIRYADTLTGHAPKYAASFIKQWFTYLRRQYPEAESLFQHIKRLKLPAEIKGAMIFPPYGFTQDSPP</sequence>
<keyword evidence="8 9" id="KW-0560">Oxidoreductase</keyword>
<organism evidence="14 15">
    <name type="scientific">Candidatus Thiothrix singaporensis</name>
    <dbReference type="NCBI Taxonomy" id="2799669"/>
    <lineage>
        <taxon>Bacteria</taxon>
        <taxon>Pseudomonadati</taxon>
        <taxon>Pseudomonadota</taxon>
        <taxon>Gammaproteobacteria</taxon>
        <taxon>Thiotrichales</taxon>
        <taxon>Thiotrichaceae</taxon>
        <taxon>Thiothrix</taxon>
    </lineage>
</organism>
<dbReference type="PANTHER" id="PTHR11082:SF26">
    <property type="entry name" value="TRNA-DIHYDROURIDINE(16) SYNTHASE"/>
    <property type="match status" value="1"/>
</dbReference>
<evidence type="ECO:0000259" key="13">
    <source>
        <dbReference type="Pfam" id="PF01207"/>
    </source>
</evidence>
<feature type="domain" description="DUS-like FMN-binding" evidence="13">
    <location>
        <begin position="4"/>
        <end position="284"/>
    </location>
</feature>
<feature type="site" description="Interacts with tRNA; defines subfamily-specific binding signature" evidence="9">
    <location>
        <position position="298"/>
    </location>
</feature>
<keyword evidence="3 9" id="KW-0285">Flavoprotein</keyword>
<feature type="site" description="Interacts with tRNA" evidence="9">
    <location>
        <position position="176"/>
    </location>
</feature>
<evidence type="ECO:0000313" key="14">
    <source>
        <dbReference type="EMBL" id="QLQ33337.1"/>
    </source>
</evidence>
<feature type="binding site" evidence="9">
    <location>
        <begin position="199"/>
        <end position="201"/>
    </location>
    <ligand>
        <name>FMN</name>
        <dbReference type="ChEBI" id="CHEBI:58210"/>
    </ligand>
</feature>
<keyword evidence="5 9" id="KW-0819">tRNA processing</keyword>
<dbReference type="KEGG" id="this:HZT40_18975"/>
<keyword evidence="7 9" id="KW-0694">RNA-binding</keyword>
<comment type="catalytic activity">
    <reaction evidence="9">
        <text>5,6-dihydrouridine(16) in tRNA + NADP(+) = uridine(16) in tRNA + NADPH + H(+)</text>
        <dbReference type="Rhea" id="RHEA:53376"/>
        <dbReference type="Rhea" id="RHEA-COMP:13543"/>
        <dbReference type="Rhea" id="RHEA-COMP:13544"/>
        <dbReference type="ChEBI" id="CHEBI:15378"/>
        <dbReference type="ChEBI" id="CHEBI:57783"/>
        <dbReference type="ChEBI" id="CHEBI:58349"/>
        <dbReference type="ChEBI" id="CHEBI:65315"/>
        <dbReference type="ChEBI" id="CHEBI:74443"/>
    </reaction>
</comment>
<dbReference type="GO" id="GO:0010181">
    <property type="term" value="F:FMN binding"/>
    <property type="evidence" value="ECO:0007669"/>
    <property type="project" value="UniProtKB-UniRule"/>
</dbReference>
<name>A0A7L6AWK3_9GAMM</name>
<feature type="site" description="Interacts with tRNA" evidence="9">
    <location>
        <position position="95"/>
    </location>
</feature>
<keyword evidence="4 9" id="KW-0288">FMN</keyword>
<evidence type="ECO:0000256" key="10">
    <source>
        <dbReference type="PIRNR" id="PIRNR006621"/>
    </source>
</evidence>
<evidence type="ECO:0000256" key="6">
    <source>
        <dbReference type="ARBA" id="ARBA00022857"/>
    </source>
</evidence>
<comment type="similarity">
    <text evidence="9">Belongs to the Dus family. DusC subfamily.</text>
</comment>
<dbReference type="HAMAP" id="MF_02043">
    <property type="entry name" value="DusC_subfam"/>
    <property type="match status" value="1"/>
</dbReference>
<evidence type="ECO:0000256" key="12">
    <source>
        <dbReference type="PIRSR" id="PIRSR006621-2"/>
    </source>
</evidence>
<evidence type="ECO:0000256" key="5">
    <source>
        <dbReference type="ARBA" id="ARBA00022694"/>
    </source>
</evidence>
<keyword evidence="15" id="KW-1185">Reference proteome</keyword>
<comment type="cofactor">
    <cofactor evidence="1 9 10 12">
        <name>FMN</name>
        <dbReference type="ChEBI" id="CHEBI:58210"/>
    </cofactor>
</comment>
<keyword evidence="12" id="KW-0547">Nucleotide-binding</keyword>
<comment type="function">
    <text evidence="9">Catalyzes the synthesis of 5,6-dihydrouridine (D), a modified base found in the D-loop of most tRNAs, via the reduction of the C5-C6 double bond in target uridines. Specifically modifies U16 in tRNAs.</text>
</comment>
<feature type="binding site" evidence="9 12">
    <location>
        <begin position="223"/>
        <end position="224"/>
    </location>
    <ligand>
        <name>FMN</name>
        <dbReference type="ChEBI" id="CHEBI:58210"/>
    </ligand>
</feature>